<evidence type="ECO:0000313" key="2">
    <source>
        <dbReference type="EnsemblProtists" id="EKX49781"/>
    </source>
</evidence>
<reference evidence="1 3" key="1">
    <citation type="journal article" date="2012" name="Nature">
        <title>Algal genomes reveal evolutionary mosaicism and the fate of nucleomorphs.</title>
        <authorList>
            <consortium name="DOE Joint Genome Institute"/>
            <person name="Curtis B.A."/>
            <person name="Tanifuji G."/>
            <person name="Burki F."/>
            <person name="Gruber A."/>
            <person name="Irimia M."/>
            <person name="Maruyama S."/>
            <person name="Arias M.C."/>
            <person name="Ball S.G."/>
            <person name="Gile G.H."/>
            <person name="Hirakawa Y."/>
            <person name="Hopkins J.F."/>
            <person name="Kuo A."/>
            <person name="Rensing S.A."/>
            <person name="Schmutz J."/>
            <person name="Symeonidi A."/>
            <person name="Elias M."/>
            <person name="Eveleigh R.J."/>
            <person name="Herman E.K."/>
            <person name="Klute M.J."/>
            <person name="Nakayama T."/>
            <person name="Obornik M."/>
            <person name="Reyes-Prieto A."/>
            <person name="Armbrust E.V."/>
            <person name="Aves S.J."/>
            <person name="Beiko R.G."/>
            <person name="Coutinho P."/>
            <person name="Dacks J.B."/>
            <person name="Durnford D.G."/>
            <person name="Fast N.M."/>
            <person name="Green B.R."/>
            <person name="Grisdale C.J."/>
            <person name="Hempel F."/>
            <person name="Henrissat B."/>
            <person name="Hoppner M.P."/>
            <person name="Ishida K."/>
            <person name="Kim E."/>
            <person name="Koreny L."/>
            <person name="Kroth P.G."/>
            <person name="Liu Y."/>
            <person name="Malik S.B."/>
            <person name="Maier U.G."/>
            <person name="McRose D."/>
            <person name="Mock T."/>
            <person name="Neilson J.A."/>
            <person name="Onodera N.T."/>
            <person name="Poole A.M."/>
            <person name="Pritham E.J."/>
            <person name="Richards T.A."/>
            <person name="Rocap G."/>
            <person name="Roy S.W."/>
            <person name="Sarai C."/>
            <person name="Schaack S."/>
            <person name="Shirato S."/>
            <person name="Slamovits C.H."/>
            <person name="Spencer D.F."/>
            <person name="Suzuki S."/>
            <person name="Worden A.Z."/>
            <person name="Zauner S."/>
            <person name="Barry K."/>
            <person name="Bell C."/>
            <person name="Bharti A.K."/>
            <person name="Crow J.A."/>
            <person name="Grimwood J."/>
            <person name="Kramer R."/>
            <person name="Lindquist E."/>
            <person name="Lucas S."/>
            <person name="Salamov A."/>
            <person name="McFadden G.I."/>
            <person name="Lane C.E."/>
            <person name="Keeling P.J."/>
            <person name="Gray M.W."/>
            <person name="Grigoriev I.V."/>
            <person name="Archibald J.M."/>
        </authorList>
    </citation>
    <scope>NUCLEOTIDE SEQUENCE</scope>
    <source>
        <strain evidence="1 3">CCMP2712</strain>
    </source>
</reference>
<name>L1JMH8_GUITC</name>
<dbReference type="EnsemblProtists" id="EKX49781">
    <property type="protein sequence ID" value="EKX49781"/>
    <property type="gene ID" value="GUITHDRAFT_104743"/>
</dbReference>
<dbReference type="AlphaFoldDB" id="L1JMH8"/>
<dbReference type="EMBL" id="JH992981">
    <property type="protein sequence ID" value="EKX49781.1"/>
    <property type="molecule type" value="Genomic_DNA"/>
</dbReference>
<dbReference type="RefSeq" id="XP_005836761.1">
    <property type="nucleotide sequence ID" value="XM_005836704.1"/>
</dbReference>
<organism evidence="1">
    <name type="scientific">Guillardia theta (strain CCMP2712)</name>
    <name type="common">Cryptophyte</name>
    <dbReference type="NCBI Taxonomy" id="905079"/>
    <lineage>
        <taxon>Eukaryota</taxon>
        <taxon>Cryptophyceae</taxon>
        <taxon>Pyrenomonadales</taxon>
        <taxon>Geminigeraceae</taxon>
        <taxon>Guillardia</taxon>
    </lineage>
</organism>
<sequence>MKSDSVVVAISKRGGGKSVLLKDILSYHQSMPIGVVISPTEQANKYFQKFIPKMLIHDEYEAPIIEKFMTRQIQKNNKVN</sequence>
<proteinExistence type="predicted"/>
<dbReference type="HOGENOM" id="CLU_2594862_0_0_1"/>
<reference evidence="2" key="3">
    <citation type="submission" date="2016-03" db="UniProtKB">
        <authorList>
            <consortium name="EnsemblProtists"/>
        </authorList>
    </citation>
    <scope>IDENTIFICATION</scope>
</reference>
<evidence type="ECO:0000313" key="3">
    <source>
        <dbReference type="Proteomes" id="UP000011087"/>
    </source>
</evidence>
<dbReference type="OrthoDB" id="538662at2759"/>
<evidence type="ECO:0000313" key="1">
    <source>
        <dbReference type="EMBL" id="EKX49781.1"/>
    </source>
</evidence>
<dbReference type="PaxDb" id="55529-EKX49781"/>
<dbReference type="GeneID" id="17306430"/>
<dbReference type="Proteomes" id="UP000011087">
    <property type="component" value="Unassembled WGS sequence"/>
</dbReference>
<accession>L1JMH8</accession>
<reference evidence="3" key="2">
    <citation type="submission" date="2012-11" db="EMBL/GenBank/DDBJ databases">
        <authorList>
            <person name="Kuo A."/>
            <person name="Curtis B.A."/>
            <person name="Tanifuji G."/>
            <person name="Burki F."/>
            <person name="Gruber A."/>
            <person name="Irimia M."/>
            <person name="Maruyama S."/>
            <person name="Arias M.C."/>
            <person name="Ball S.G."/>
            <person name="Gile G.H."/>
            <person name="Hirakawa Y."/>
            <person name="Hopkins J.F."/>
            <person name="Rensing S.A."/>
            <person name="Schmutz J."/>
            <person name="Symeonidi A."/>
            <person name="Elias M."/>
            <person name="Eveleigh R.J."/>
            <person name="Herman E.K."/>
            <person name="Klute M.J."/>
            <person name="Nakayama T."/>
            <person name="Obornik M."/>
            <person name="Reyes-Prieto A."/>
            <person name="Armbrust E.V."/>
            <person name="Aves S.J."/>
            <person name="Beiko R.G."/>
            <person name="Coutinho P."/>
            <person name="Dacks J.B."/>
            <person name="Durnford D.G."/>
            <person name="Fast N.M."/>
            <person name="Green B.R."/>
            <person name="Grisdale C."/>
            <person name="Hempe F."/>
            <person name="Henrissat B."/>
            <person name="Hoppner M.P."/>
            <person name="Ishida K.-I."/>
            <person name="Kim E."/>
            <person name="Koreny L."/>
            <person name="Kroth P.G."/>
            <person name="Liu Y."/>
            <person name="Malik S.-B."/>
            <person name="Maier U.G."/>
            <person name="McRose D."/>
            <person name="Mock T."/>
            <person name="Neilson J.A."/>
            <person name="Onodera N.T."/>
            <person name="Poole A.M."/>
            <person name="Pritham E.J."/>
            <person name="Richards T.A."/>
            <person name="Rocap G."/>
            <person name="Roy S.W."/>
            <person name="Sarai C."/>
            <person name="Schaack S."/>
            <person name="Shirato S."/>
            <person name="Slamovits C.H."/>
            <person name="Spencer D.F."/>
            <person name="Suzuki S."/>
            <person name="Worden A.Z."/>
            <person name="Zauner S."/>
            <person name="Barry K."/>
            <person name="Bell C."/>
            <person name="Bharti A.K."/>
            <person name="Crow J.A."/>
            <person name="Grimwood J."/>
            <person name="Kramer R."/>
            <person name="Lindquist E."/>
            <person name="Lucas S."/>
            <person name="Salamov A."/>
            <person name="McFadden G.I."/>
            <person name="Lane C.E."/>
            <person name="Keeling P.J."/>
            <person name="Gray M.W."/>
            <person name="Grigoriev I.V."/>
            <person name="Archibald J.M."/>
        </authorList>
    </citation>
    <scope>NUCLEOTIDE SEQUENCE</scope>
    <source>
        <strain evidence="3">CCMP2712</strain>
    </source>
</reference>
<keyword evidence="3" id="KW-1185">Reference proteome</keyword>
<dbReference type="KEGG" id="gtt:GUITHDRAFT_104743"/>
<gene>
    <name evidence="1" type="ORF">GUITHDRAFT_104743</name>
</gene>
<protein>
    <submittedName>
        <fullName evidence="1 2">Uncharacterized protein</fullName>
    </submittedName>
</protein>